<gene>
    <name evidence="1" type="ORF">XCCB100_4462</name>
</gene>
<accession>B0RMM2</accession>
<dbReference type="Proteomes" id="UP000001188">
    <property type="component" value="Chromosome"/>
</dbReference>
<protein>
    <submittedName>
        <fullName evidence="1">Uncharacterized protein</fullName>
    </submittedName>
</protein>
<organism evidence="1 2">
    <name type="scientific">Xanthomonas campestris pv. campestris (strain B100)</name>
    <dbReference type="NCBI Taxonomy" id="509169"/>
    <lineage>
        <taxon>Bacteria</taxon>
        <taxon>Pseudomonadati</taxon>
        <taxon>Pseudomonadota</taxon>
        <taxon>Gammaproteobacteria</taxon>
        <taxon>Lysobacterales</taxon>
        <taxon>Lysobacteraceae</taxon>
        <taxon>Xanthomonas</taxon>
    </lineage>
</organism>
<dbReference type="EMBL" id="AM920689">
    <property type="protein sequence ID" value="CAP53835.1"/>
    <property type="molecule type" value="Genomic_DNA"/>
</dbReference>
<proteinExistence type="predicted"/>
<sequence length="55" mass="6048">MNSVTDTADVGLDCDRSRGELHFRDRLNNLNGCQLPEACLKINPGFTEMSSSGNF</sequence>
<name>B0RMM2_XANCB</name>
<evidence type="ECO:0000313" key="1">
    <source>
        <dbReference type="EMBL" id="CAP53835.1"/>
    </source>
</evidence>
<dbReference type="HOGENOM" id="CLU_3031382_0_0_6"/>
<evidence type="ECO:0000313" key="2">
    <source>
        <dbReference type="Proteomes" id="UP000001188"/>
    </source>
</evidence>
<dbReference type="KEGG" id="xca:xcc-b100_4462"/>
<dbReference type="AlphaFoldDB" id="B0RMM2"/>
<reference evidence="1 2" key="1">
    <citation type="journal article" date="2008" name="J. Biotechnol.">
        <title>The genome of Xanthomonas campestris pv. campestris B100 and its use for the reconstruction of metabolic pathways involved in xanthan biosynthesis.</title>
        <authorList>
            <person name="Vorholter F.J."/>
            <person name="Schneiker S."/>
            <person name="Goesmann A."/>
            <person name="Krause L."/>
            <person name="Bekel T."/>
            <person name="Kaiser O."/>
            <person name="Linke B."/>
            <person name="Patschkowski T."/>
            <person name="Ruckert C."/>
            <person name="Schmid J."/>
            <person name="Sidhu V.K."/>
            <person name="Sieber V."/>
            <person name="Tauch A."/>
            <person name="Watt S.A."/>
            <person name="Weisshaar B."/>
            <person name="Becker A."/>
            <person name="Niehaus K."/>
            <person name="Puhler A."/>
        </authorList>
    </citation>
    <scope>NUCLEOTIDE SEQUENCE [LARGE SCALE GENOMIC DNA]</scope>
    <source>
        <strain evidence="1 2">B100</strain>
    </source>
</reference>